<evidence type="ECO:0000313" key="2">
    <source>
        <dbReference type="EMBL" id="ELR71935.1"/>
    </source>
</evidence>
<dbReference type="EMBL" id="AMZN01000031">
    <property type="protein sequence ID" value="ELR71935.1"/>
    <property type="molecule type" value="Genomic_DNA"/>
</dbReference>
<keyword evidence="3" id="KW-1185">Reference proteome</keyword>
<evidence type="ECO:0000313" key="3">
    <source>
        <dbReference type="Proteomes" id="UP000011135"/>
    </source>
</evidence>
<comment type="caution">
    <text evidence="2">The sequence shown here is derived from an EMBL/GenBank/DDBJ whole genome shotgun (WGS) entry which is preliminary data.</text>
</comment>
<protein>
    <submittedName>
        <fullName evidence="2">Methyltransferase</fullName>
    </submittedName>
</protein>
<dbReference type="GO" id="GO:0032259">
    <property type="term" value="P:methylation"/>
    <property type="evidence" value="ECO:0007669"/>
    <property type="project" value="UniProtKB-KW"/>
</dbReference>
<dbReference type="Proteomes" id="UP000011135">
    <property type="component" value="Unassembled WGS sequence"/>
</dbReference>
<dbReference type="Gene3D" id="3.40.50.150">
    <property type="entry name" value="Vaccinia Virus protein VP39"/>
    <property type="match status" value="1"/>
</dbReference>
<dbReference type="InterPro" id="IPR029063">
    <property type="entry name" value="SAM-dependent_MTases_sf"/>
</dbReference>
<dbReference type="SUPFAM" id="SSF53335">
    <property type="entry name" value="S-adenosyl-L-methionine-dependent methyltransferases"/>
    <property type="match status" value="1"/>
</dbReference>
<dbReference type="AlphaFoldDB" id="L8JSV4"/>
<proteinExistence type="predicted"/>
<dbReference type="CDD" id="cd02440">
    <property type="entry name" value="AdoMet_MTases"/>
    <property type="match status" value="1"/>
</dbReference>
<dbReference type="GO" id="GO:0008757">
    <property type="term" value="F:S-adenosylmethionine-dependent methyltransferase activity"/>
    <property type="evidence" value="ECO:0007669"/>
    <property type="project" value="InterPro"/>
</dbReference>
<gene>
    <name evidence="2" type="ORF">C900_02174</name>
</gene>
<dbReference type="eggNOG" id="COG2226">
    <property type="taxonomic scope" value="Bacteria"/>
</dbReference>
<dbReference type="RefSeq" id="WP_009579561.1">
    <property type="nucleotide sequence ID" value="NZ_AMZN01000031.1"/>
</dbReference>
<dbReference type="STRING" id="1237149.C900_02174"/>
<reference evidence="2 3" key="1">
    <citation type="submission" date="2012-12" db="EMBL/GenBank/DDBJ databases">
        <title>Genome assembly of Fulvivirga imtechensis AK7.</title>
        <authorList>
            <person name="Nupur N."/>
            <person name="Khatri I."/>
            <person name="Kumar R."/>
            <person name="Subramanian S."/>
            <person name="Pinnaka A."/>
        </authorList>
    </citation>
    <scope>NUCLEOTIDE SEQUENCE [LARGE SCALE GENOMIC DNA]</scope>
    <source>
        <strain evidence="2 3">AK7</strain>
    </source>
</reference>
<dbReference type="InterPro" id="IPR013216">
    <property type="entry name" value="Methyltransf_11"/>
</dbReference>
<keyword evidence="2" id="KW-0489">Methyltransferase</keyword>
<sequence>MIISQSEATSGEENGGSTYPMIFQSKIKALRQMLPVVKGRGLEGLELPLGYNVFINALNIPKSGKKASKMNRKIRTVKPLPFTENQFDFIVNVCCINNFNDLHVTFEEAHRVLKPNGVLVLGFIDRQHSMGQQYATHLPLIPFYRQINIYAVEKVVFELSRAWFNEFSFCQTLFHLPDQITTVESPQPGYGEGAFVVVRAKKKDML</sequence>
<dbReference type="Pfam" id="PF08241">
    <property type="entry name" value="Methyltransf_11"/>
    <property type="match status" value="1"/>
</dbReference>
<name>L8JSV4_9BACT</name>
<keyword evidence="2" id="KW-0808">Transferase</keyword>
<organism evidence="2 3">
    <name type="scientific">Fulvivirga imtechensis AK7</name>
    <dbReference type="NCBI Taxonomy" id="1237149"/>
    <lineage>
        <taxon>Bacteria</taxon>
        <taxon>Pseudomonadati</taxon>
        <taxon>Bacteroidota</taxon>
        <taxon>Cytophagia</taxon>
        <taxon>Cytophagales</taxon>
        <taxon>Fulvivirgaceae</taxon>
        <taxon>Fulvivirga</taxon>
    </lineage>
</organism>
<feature type="domain" description="Methyltransferase type 11" evidence="1">
    <location>
        <begin position="75"/>
        <end position="121"/>
    </location>
</feature>
<evidence type="ECO:0000259" key="1">
    <source>
        <dbReference type="Pfam" id="PF08241"/>
    </source>
</evidence>
<dbReference type="OrthoDB" id="9770553at2"/>
<accession>L8JSV4</accession>